<evidence type="ECO:0000313" key="2">
    <source>
        <dbReference type="EMBL" id="EKX34144.1"/>
    </source>
</evidence>
<dbReference type="HOGENOM" id="CLU_1900208_0_0_1"/>
<dbReference type="PaxDb" id="55529-EKX34144"/>
<dbReference type="EnsemblProtists" id="EKX34144">
    <property type="protein sequence ID" value="EKX34144"/>
    <property type="gene ID" value="GUITHDRAFT_119697"/>
</dbReference>
<dbReference type="RefSeq" id="XP_005821124.1">
    <property type="nucleotide sequence ID" value="XM_005821067.1"/>
</dbReference>
<evidence type="ECO:0000256" key="1">
    <source>
        <dbReference type="SAM" id="MobiDB-lite"/>
    </source>
</evidence>
<gene>
    <name evidence="2" type="ORF">GUITHDRAFT_119697</name>
</gene>
<feature type="region of interest" description="Disordered" evidence="1">
    <location>
        <begin position="1"/>
        <end position="35"/>
    </location>
</feature>
<dbReference type="GeneID" id="17290856"/>
<dbReference type="Proteomes" id="UP000011087">
    <property type="component" value="Unassembled WGS sequence"/>
</dbReference>
<accession>L1IE09</accession>
<dbReference type="KEGG" id="gtt:GUITHDRAFT_119697"/>
<evidence type="ECO:0000313" key="3">
    <source>
        <dbReference type="EnsemblProtists" id="EKX34144"/>
    </source>
</evidence>
<protein>
    <submittedName>
        <fullName evidence="2 3">Uncharacterized protein</fullName>
    </submittedName>
</protein>
<sequence>MLGKLPKSISRSSVDTRSDPVKKPKNKRATAMHNSTAIYSKSTLEIKKRHLLKKDRKSVNISYQGHVQLACRQFQDMIQKAHNEVMKKIKVNSWWDTPIRIVMEAMGTSMHREGQWIPDGHRNMTESNKQVWNA</sequence>
<organism evidence="2">
    <name type="scientific">Guillardia theta (strain CCMP2712)</name>
    <name type="common">Cryptophyte</name>
    <dbReference type="NCBI Taxonomy" id="905079"/>
    <lineage>
        <taxon>Eukaryota</taxon>
        <taxon>Cryptophyceae</taxon>
        <taxon>Pyrenomonadales</taxon>
        <taxon>Geminigeraceae</taxon>
        <taxon>Guillardia</taxon>
    </lineage>
</organism>
<dbReference type="AlphaFoldDB" id="L1IE09"/>
<keyword evidence="4" id="KW-1185">Reference proteome</keyword>
<dbReference type="EMBL" id="JH993118">
    <property type="protein sequence ID" value="EKX34144.1"/>
    <property type="molecule type" value="Genomic_DNA"/>
</dbReference>
<name>L1IE09_GUITC</name>
<reference evidence="2 4" key="1">
    <citation type="journal article" date="2012" name="Nature">
        <title>Algal genomes reveal evolutionary mosaicism and the fate of nucleomorphs.</title>
        <authorList>
            <consortium name="DOE Joint Genome Institute"/>
            <person name="Curtis B.A."/>
            <person name="Tanifuji G."/>
            <person name="Burki F."/>
            <person name="Gruber A."/>
            <person name="Irimia M."/>
            <person name="Maruyama S."/>
            <person name="Arias M.C."/>
            <person name="Ball S.G."/>
            <person name="Gile G.H."/>
            <person name="Hirakawa Y."/>
            <person name="Hopkins J.F."/>
            <person name="Kuo A."/>
            <person name="Rensing S.A."/>
            <person name="Schmutz J."/>
            <person name="Symeonidi A."/>
            <person name="Elias M."/>
            <person name="Eveleigh R.J."/>
            <person name="Herman E.K."/>
            <person name="Klute M.J."/>
            <person name="Nakayama T."/>
            <person name="Obornik M."/>
            <person name="Reyes-Prieto A."/>
            <person name="Armbrust E.V."/>
            <person name="Aves S.J."/>
            <person name="Beiko R.G."/>
            <person name="Coutinho P."/>
            <person name="Dacks J.B."/>
            <person name="Durnford D.G."/>
            <person name="Fast N.M."/>
            <person name="Green B.R."/>
            <person name="Grisdale C.J."/>
            <person name="Hempel F."/>
            <person name="Henrissat B."/>
            <person name="Hoppner M.P."/>
            <person name="Ishida K."/>
            <person name="Kim E."/>
            <person name="Koreny L."/>
            <person name="Kroth P.G."/>
            <person name="Liu Y."/>
            <person name="Malik S.B."/>
            <person name="Maier U.G."/>
            <person name="McRose D."/>
            <person name="Mock T."/>
            <person name="Neilson J.A."/>
            <person name="Onodera N.T."/>
            <person name="Poole A.M."/>
            <person name="Pritham E.J."/>
            <person name="Richards T.A."/>
            <person name="Rocap G."/>
            <person name="Roy S.W."/>
            <person name="Sarai C."/>
            <person name="Schaack S."/>
            <person name="Shirato S."/>
            <person name="Slamovits C.H."/>
            <person name="Spencer D.F."/>
            <person name="Suzuki S."/>
            <person name="Worden A.Z."/>
            <person name="Zauner S."/>
            <person name="Barry K."/>
            <person name="Bell C."/>
            <person name="Bharti A.K."/>
            <person name="Crow J.A."/>
            <person name="Grimwood J."/>
            <person name="Kramer R."/>
            <person name="Lindquist E."/>
            <person name="Lucas S."/>
            <person name="Salamov A."/>
            <person name="McFadden G.I."/>
            <person name="Lane C.E."/>
            <person name="Keeling P.J."/>
            <person name="Gray M.W."/>
            <person name="Grigoriev I.V."/>
            <person name="Archibald J.M."/>
        </authorList>
    </citation>
    <scope>NUCLEOTIDE SEQUENCE</scope>
    <source>
        <strain evidence="2 4">CCMP2712</strain>
    </source>
</reference>
<proteinExistence type="predicted"/>
<reference evidence="3" key="3">
    <citation type="submission" date="2015-06" db="UniProtKB">
        <authorList>
            <consortium name="EnsemblProtists"/>
        </authorList>
    </citation>
    <scope>IDENTIFICATION</scope>
</reference>
<reference evidence="4" key="2">
    <citation type="submission" date="2012-11" db="EMBL/GenBank/DDBJ databases">
        <authorList>
            <person name="Kuo A."/>
            <person name="Curtis B.A."/>
            <person name="Tanifuji G."/>
            <person name="Burki F."/>
            <person name="Gruber A."/>
            <person name="Irimia M."/>
            <person name="Maruyama S."/>
            <person name="Arias M.C."/>
            <person name="Ball S.G."/>
            <person name="Gile G.H."/>
            <person name="Hirakawa Y."/>
            <person name="Hopkins J.F."/>
            <person name="Rensing S.A."/>
            <person name="Schmutz J."/>
            <person name="Symeonidi A."/>
            <person name="Elias M."/>
            <person name="Eveleigh R.J."/>
            <person name="Herman E.K."/>
            <person name="Klute M.J."/>
            <person name="Nakayama T."/>
            <person name="Obornik M."/>
            <person name="Reyes-Prieto A."/>
            <person name="Armbrust E.V."/>
            <person name="Aves S.J."/>
            <person name="Beiko R.G."/>
            <person name="Coutinho P."/>
            <person name="Dacks J.B."/>
            <person name="Durnford D.G."/>
            <person name="Fast N.M."/>
            <person name="Green B.R."/>
            <person name="Grisdale C."/>
            <person name="Hempe F."/>
            <person name="Henrissat B."/>
            <person name="Hoppner M.P."/>
            <person name="Ishida K.-I."/>
            <person name="Kim E."/>
            <person name="Koreny L."/>
            <person name="Kroth P.G."/>
            <person name="Liu Y."/>
            <person name="Malik S.-B."/>
            <person name="Maier U.G."/>
            <person name="McRose D."/>
            <person name="Mock T."/>
            <person name="Neilson J.A."/>
            <person name="Onodera N.T."/>
            <person name="Poole A.M."/>
            <person name="Pritham E.J."/>
            <person name="Richards T.A."/>
            <person name="Rocap G."/>
            <person name="Roy S.W."/>
            <person name="Sarai C."/>
            <person name="Schaack S."/>
            <person name="Shirato S."/>
            <person name="Slamovits C.H."/>
            <person name="Spencer D.F."/>
            <person name="Suzuki S."/>
            <person name="Worden A.Z."/>
            <person name="Zauner S."/>
            <person name="Barry K."/>
            <person name="Bell C."/>
            <person name="Bharti A.K."/>
            <person name="Crow J.A."/>
            <person name="Grimwood J."/>
            <person name="Kramer R."/>
            <person name="Lindquist E."/>
            <person name="Lucas S."/>
            <person name="Salamov A."/>
            <person name="McFadden G.I."/>
            <person name="Lane C.E."/>
            <person name="Keeling P.J."/>
            <person name="Gray M.W."/>
            <person name="Grigoriev I.V."/>
            <person name="Archibald J.M."/>
        </authorList>
    </citation>
    <scope>NUCLEOTIDE SEQUENCE</scope>
    <source>
        <strain evidence="4">CCMP2712</strain>
    </source>
</reference>
<evidence type="ECO:0000313" key="4">
    <source>
        <dbReference type="Proteomes" id="UP000011087"/>
    </source>
</evidence>